<proteinExistence type="predicted"/>
<dbReference type="PANTHER" id="PTHR40744:SF1">
    <property type="entry name" value="SODIUM STIBOGLUCONATE RESISTANCE PROTEIN"/>
    <property type="match status" value="1"/>
</dbReference>
<dbReference type="VEuPathDB" id="TriTrypDB:LPMP_310880"/>
<gene>
    <name evidence="1" type="ORF">LPMP_310880</name>
</gene>
<reference evidence="1 2" key="1">
    <citation type="journal article" date="2015" name="Sci. Rep.">
        <title>The genome of Leishmania panamensis: insights into genomics of the L. (Viannia) subgenus.</title>
        <authorList>
            <person name="Llanes A."/>
            <person name="Restrepo C.M."/>
            <person name="Vecchio G.D."/>
            <person name="Anguizola F.J."/>
            <person name="Lleonart R."/>
        </authorList>
    </citation>
    <scope>NUCLEOTIDE SEQUENCE [LARGE SCALE GENOMIC DNA]</scope>
    <source>
        <strain evidence="1 2">MHOM/PA/94/PSC-1</strain>
    </source>
</reference>
<accession>A0A088RXP0</accession>
<organism evidence="1 2">
    <name type="scientific">Leishmania panamensis</name>
    <dbReference type="NCBI Taxonomy" id="5679"/>
    <lineage>
        <taxon>Eukaryota</taxon>
        <taxon>Discoba</taxon>
        <taxon>Euglenozoa</taxon>
        <taxon>Kinetoplastea</taxon>
        <taxon>Metakinetoplastina</taxon>
        <taxon>Trypanosomatida</taxon>
        <taxon>Trypanosomatidae</taxon>
        <taxon>Leishmaniinae</taxon>
        <taxon>Leishmania</taxon>
        <taxon>Leishmania guyanensis species complex</taxon>
    </lineage>
</organism>
<keyword evidence="2" id="KW-1185">Reference proteome</keyword>
<protein>
    <submittedName>
        <fullName evidence="1">Sodium stibogluconate resistance protein, putative</fullName>
    </submittedName>
</protein>
<sequence>MGSKPSSVPKEGEGHPEVFYRGVQAAREGRFTLSEVYFDQALTRHPGRHFWDTFTKAVLQKERSACPEGGGTSPSRGDAEKVDADPGVGGLLNPWGEAQPPSAFGGGMNRADDLAGGENIRAENGQGGLPGSGDDGDAAELADAMASDAQPTHGTKVADIYLPLDGDLFHVMDYYRLLADIGHTYLQLIPSTAYVEKVTGLAARYCLFTISHTQTLLHCLALWKEANLGDGGGFIDYEKRRNLKLGSEHYTDFISDPQSSDRRGQKWRTMDRTASLFFTLGLLEANCRYYCLSFLVNYCSLLLRSYSGLSEQRKINRVHANIVEHLDMANRMVLDLANDYPHEYLSHLIMENVPRPSSGDRDFHSSMGASSHAGSRNILSLSSDQHRHLYASGCPWTPTQSALIPLILLRSIRLSVQETVSRTAQAQLRSPAQRLSYHYTGWNFDTGLVIVPGCNLYMLRKSLPGFVPGKSTLAHHITMAEQEEFHMPIGGAEVRLRDGSVAVPVPGHGNDAACGSRHNSRVPEDSAAAAKREARIKKCEEKLIMRRRDINTDLNLSDERTCVALCLEEACVLALPSLFLSLALRKVSGEVENVEYILPLRALGTGLYGPESSEWNLMSSILRKHLEE</sequence>
<dbReference type="OrthoDB" id="261177at2759"/>
<dbReference type="VEuPathDB" id="TriTrypDB:LPAL13_000051400"/>
<dbReference type="KEGG" id="lpan:LPMP_310880"/>
<name>A0A088RXP0_LEIPA</name>
<dbReference type="eggNOG" id="ENOG502SH3F">
    <property type="taxonomic scope" value="Eukaryota"/>
</dbReference>
<evidence type="ECO:0000313" key="1">
    <source>
        <dbReference type="EMBL" id="AIO00676.2"/>
    </source>
</evidence>
<dbReference type="GeneID" id="22577514"/>
<dbReference type="RefSeq" id="XP_010701476.1">
    <property type="nucleotide sequence ID" value="XM_010703174.1"/>
</dbReference>
<dbReference type="Proteomes" id="UP000063063">
    <property type="component" value="Chromosome 31"/>
</dbReference>
<dbReference type="EMBL" id="CP009400">
    <property type="protein sequence ID" value="AIO00676.2"/>
    <property type="molecule type" value="Genomic_DNA"/>
</dbReference>
<dbReference type="AlphaFoldDB" id="A0A088RXP0"/>
<dbReference type="PANTHER" id="PTHR40744">
    <property type="entry name" value="SODIUM STIBOGLUCONATE RESISTANCE PROTEIN-RELATED"/>
    <property type="match status" value="1"/>
</dbReference>
<evidence type="ECO:0000313" key="2">
    <source>
        <dbReference type="Proteomes" id="UP000063063"/>
    </source>
</evidence>